<feature type="compositionally biased region" description="Basic and acidic residues" evidence="6">
    <location>
        <begin position="294"/>
        <end position="308"/>
    </location>
</feature>
<gene>
    <name evidence="10" type="ordered locus">CNI03540</name>
</gene>
<dbReference type="GO" id="GO:0046872">
    <property type="term" value="F:metal ion binding"/>
    <property type="evidence" value="ECO:0007669"/>
    <property type="project" value="UniProtKB-KW"/>
</dbReference>
<evidence type="ECO:0000256" key="1">
    <source>
        <dbReference type="ARBA" id="ARBA00022468"/>
    </source>
</evidence>
<dbReference type="FunFam" id="2.10.110.10:FF:000160">
    <property type="entry name" value="Signal transducer, putative"/>
    <property type="match status" value="1"/>
</dbReference>
<dbReference type="FunFam" id="2.10.110.10:FF:000138">
    <property type="entry name" value="Signal transducer"/>
    <property type="match status" value="1"/>
</dbReference>
<feature type="compositionally biased region" description="Basic and acidic residues" evidence="6">
    <location>
        <begin position="483"/>
        <end position="495"/>
    </location>
</feature>
<dbReference type="FunCoup" id="Q5KB73">
    <property type="interactions" value="176"/>
</dbReference>
<dbReference type="HOGENOM" id="CLU_017132_0_0_1"/>
<evidence type="ECO:0000256" key="5">
    <source>
        <dbReference type="SAM" id="Coils"/>
    </source>
</evidence>
<dbReference type="FunFam" id="1.10.555.10:FF:000043">
    <property type="entry name" value="Rho GTPase activator Rga"/>
    <property type="match status" value="1"/>
</dbReference>
<evidence type="ECO:0000256" key="6">
    <source>
        <dbReference type="SAM" id="MobiDB-lite"/>
    </source>
</evidence>
<feature type="compositionally biased region" description="Low complexity" evidence="6">
    <location>
        <begin position="446"/>
        <end position="461"/>
    </location>
</feature>
<dbReference type="SUPFAM" id="SSF57889">
    <property type="entry name" value="Cysteine-rich domain"/>
    <property type="match status" value="1"/>
</dbReference>
<dbReference type="SMART" id="SM00109">
    <property type="entry name" value="C1"/>
    <property type="match status" value="1"/>
</dbReference>
<feature type="compositionally biased region" description="Polar residues" evidence="6">
    <location>
        <begin position="377"/>
        <end position="392"/>
    </location>
</feature>
<dbReference type="CDD" id="cd09394">
    <property type="entry name" value="LIM1_Rga"/>
    <property type="match status" value="1"/>
</dbReference>
<dbReference type="InterPro" id="IPR000198">
    <property type="entry name" value="RhoGAP_dom"/>
</dbReference>
<feature type="region of interest" description="Disordered" evidence="6">
    <location>
        <begin position="202"/>
        <end position="534"/>
    </location>
</feature>
<feature type="compositionally biased region" description="Basic residues" evidence="6">
    <location>
        <begin position="46"/>
        <end position="55"/>
    </location>
</feature>
<dbReference type="PROSITE" id="PS00478">
    <property type="entry name" value="LIM_DOMAIN_1"/>
    <property type="match status" value="2"/>
</dbReference>
<feature type="compositionally biased region" description="Polar residues" evidence="6">
    <location>
        <begin position="403"/>
        <end position="418"/>
    </location>
</feature>
<keyword evidence="5" id="KW-0175">Coiled coil</keyword>
<feature type="domain" description="Rho-GAP" evidence="9">
    <location>
        <begin position="1069"/>
        <end position="1260"/>
    </location>
</feature>
<dbReference type="Gene3D" id="2.10.110.10">
    <property type="entry name" value="Cysteine Rich Protein"/>
    <property type="match status" value="2"/>
</dbReference>
<dbReference type="OrthoDB" id="79452at2759"/>
<dbReference type="KEGG" id="cne:CNI03540"/>
<dbReference type="InterPro" id="IPR001781">
    <property type="entry name" value="Znf_LIM"/>
</dbReference>
<dbReference type="Pfam" id="PF00412">
    <property type="entry name" value="LIM"/>
    <property type="match status" value="1"/>
</dbReference>
<evidence type="ECO:0000256" key="3">
    <source>
        <dbReference type="ARBA" id="ARBA00022833"/>
    </source>
</evidence>
<dbReference type="GO" id="GO:0030427">
    <property type="term" value="C:site of polarized growth"/>
    <property type="evidence" value="ECO:0000318"/>
    <property type="project" value="GO_Central"/>
</dbReference>
<keyword evidence="11" id="KW-1185">Reference proteome</keyword>
<dbReference type="GO" id="GO:0051286">
    <property type="term" value="C:cell tip"/>
    <property type="evidence" value="ECO:0000318"/>
    <property type="project" value="GO_Central"/>
</dbReference>
<evidence type="ECO:0000259" key="9">
    <source>
        <dbReference type="PROSITE" id="PS50238"/>
    </source>
</evidence>
<evidence type="ECO:0000259" key="8">
    <source>
        <dbReference type="PROSITE" id="PS50081"/>
    </source>
</evidence>
<evidence type="ECO:0000256" key="2">
    <source>
        <dbReference type="ARBA" id="ARBA00022723"/>
    </source>
</evidence>
<dbReference type="eggNOG" id="KOG1453">
    <property type="taxonomic scope" value="Eukaryota"/>
</dbReference>
<feature type="compositionally biased region" description="Polar residues" evidence="6">
    <location>
        <begin position="896"/>
        <end position="910"/>
    </location>
</feature>
<feature type="compositionally biased region" description="Polar residues" evidence="6">
    <location>
        <begin position="254"/>
        <end position="274"/>
    </location>
</feature>
<feature type="region of interest" description="Disordered" evidence="6">
    <location>
        <begin position="1"/>
        <end position="72"/>
    </location>
</feature>
<feature type="compositionally biased region" description="Polar residues" evidence="6">
    <location>
        <begin position="462"/>
        <end position="479"/>
    </location>
</feature>
<organism evidence="10 11">
    <name type="scientific">Cryptococcus deneoformans (strain JEC21 / ATCC MYA-565)</name>
    <name type="common">Cryptococcus neoformans var. neoformans serotype D</name>
    <dbReference type="NCBI Taxonomy" id="214684"/>
    <lineage>
        <taxon>Eukaryota</taxon>
        <taxon>Fungi</taxon>
        <taxon>Dikarya</taxon>
        <taxon>Basidiomycota</taxon>
        <taxon>Agaricomycotina</taxon>
        <taxon>Tremellomycetes</taxon>
        <taxon>Tremellales</taxon>
        <taxon>Cryptococcaceae</taxon>
        <taxon>Cryptococcus</taxon>
        <taxon>Cryptococcus neoformans species complex</taxon>
    </lineage>
</organism>
<dbReference type="GO" id="GO:0005938">
    <property type="term" value="C:cell cortex"/>
    <property type="evidence" value="ECO:0000318"/>
    <property type="project" value="GO_Central"/>
</dbReference>
<dbReference type="InterPro" id="IPR046349">
    <property type="entry name" value="C1-like_sf"/>
</dbReference>
<dbReference type="PANTHER" id="PTHR23176">
    <property type="entry name" value="RHO/RAC/CDC GTPASE-ACTIVATING PROTEIN"/>
    <property type="match status" value="1"/>
</dbReference>
<dbReference type="InterPro" id="IPR008936">
    <property type="entry name" value="Rho_GTPase_activation_prot"/>
</dbReference>
<feature type="compositionally biased region" description="Polar residues" evidence="6">
    <location>
        <begin position="597"/>
        <end position="607"/>
    </location>
</feature>
<name>Q5KB73_CRYD1</name>
<keyword evidence="3 4" id="KW-0862">Zinc</keyword>
<feature type="domain" description="Phorbol-ester/DAG-type" evidence="8">
    <location>
        <begin position="999"/>
        <end position="1047"/>
    </location>
</feature>
<dbReference type="SMART" id="SM00132">
    <property type="entry name" value="LIM"/>
    <property type="match status" value="2"/>
</dbReference>
<dbReference type="Gene3D" id="1.10.555.10">
    <property type="entry name" value="Rho GTPase activation protein"/>
    <property type="match status" value="1"/>
</dbReference>
<dbReference type="RefSeq" id="XP_024513536.1">
    <property type="nucleotide sequence ID" value="XM_024657868.1"/>
</dbReference>
<dbReference type="PaxDb" id="214684-Q5KB73"/>
<evidence type="ECO:0000259" key="7">
    <source>
        <dbReference type="PROSITE" id="PS50023"/>
    </source>
</evidence>
<dbReference type="PROSITE" id="PS50081">
    <property type="entry name" value="ZF_DAG_PE_2"/>
    <property type="match status" value="1"/>
</dbReference>
<dbReference type="Gene3D" id="3.30.60.20">
    <property type="match status" value="1"/>
</dbReference>
<protein>
    <submittedName>
        <fullName evidence="10">Signal transducer, putative</fullName>
    </submittedName>
</protein>
<dbReference type="PANTHER" id="PTHR23176:SF128">
    <property type="entry name" value="RHO GTPASE-ACTIVATING PROTEIN RGD1"/>
    <property type="match status" value="1"/>
</dbReference>
<dbReference type="AlphaFoldDB" id="Q5KB73"/>
<feature type="compositionally biased region" description="Basic and acidic residues" evidence="6">
    <location>
        <begin position="558"/>
        <end position="567"/>
    </location>
</feature>
<feature type="compositionally biased region" description="Basic and acidic residues" evidence="6">
    <location>
        <begin position="208"/>
        <end position="236"/>
    </location>
</feature>
<keyword evidence="2 4" id="KW-0479">Metal-binding</keyword>
<dbReference type="VEuPathDB" id="FungiDB:CNI03540"/>
<accession>Q5KB73</accession>
<dbReference type="GeneID" id="3259730"/>
<feature type="coiled-coil region" evidence="5">
    <location>
        <begin position="673"/>
        <end position="882"/>
    </location>
</feature>
<dbReference type="Pfam" id="PF00620">
    <property type="entry name" value="RhoGAP"/>
    <property type="match status" value="1"/>
</dbReference>
<feature type="domain" description="LIM zinc-binding" evidence="7">
    <location>
        <begin position="142"/>
        <end position="201"/>
    </location>
</feature>
<accession>Q55MU6</accession>
<feature type="region of interest" description="Disordered" evidence="6">
    <location>
        <begin position="889"/>
        <end position="911"/>
    </location>
</feature>
<dbReference type="CDD" id="cd09395">
    <property type="entry name" value="LIM2_Rga"/>
    <property type="match status" value="1"/>
</dbReference>
<keyword evidence="4" id="KW-0440">LIM domain</keyword>
<dbReference type="InParanoid" id="Q5KB73"/>
<dbReference type="Proteomes" id="UP000002149">
    <property type="component" value="Chromosome 9"/>
</dbReference>
<dbReference type="GO" id="GO:0005096">
    <property type="term" value="F:GTPase activator activity"/>
    <property type="evidence" value="ECO:0000318"/>
    <property type="project" value="GO_Central"/>
</dbReference>
<dbReference type="GO" id="GO:0032153">
    <property type="term" value="C:cell division site"/>
    <property type="evidence" value="ECO:0000318"/>
    <property type="project" value="GO_Central"/>
</dbReference>
<dbReference type="CDD" id="cd20824">
    <property type="entry name" value="C1_SpBZZ1-like"/>
    <property type="match status" value="1"/>
</dbReference>
<dbReference type="PROSITE" id="PS50023">
    <property type="entry name" value="LIM_DOMAIN_2"/>
    <property type="match status" value="2"/>
</dbReference>
<dbReference type="SUPFAM" id="SSF48350">
    <property type="entry name" value="GTPase activation domain, GAP"/>
    <property type="match status" value="1"/>
</dbReference>
<dbReference type="GO" id="GO:0007264">
    <property type="term" value="P:small GTPase-mediated signal transduction"/>
    <property type="evidence" value="ECO:0000318"/>
    <property type="project" value="GO_Central"/>
</dbReference>
<feature type="compositionally biased region" description="Polar residues" evidence="6">
    <location>
        <begin position="1"/>
        <end position="45"/>
    </location>
</feature>
<dbReference type="EMBL" id="AE017349">
    <property type="protein sequence ID" value="AAW45581.2"/>
    <property type="molecule type" value="Genomic_DNA"/>
</dbReference>
<dbReference type="InterPro" id="IPR050729">
    <property type="entry name" value="Rho-GAP"/>
</dbReference>
<dbReference type="CDD" id="cd00159">
    <property type="entry name" value="RhoGAP"/>
    <property type="match status" value="1"/>
</dbReference>
<keyword evidence="1" id="KW-0343">GTPase activation</keyword>
<dbReference type="Pfam" id="PF00130">
    <property type="entry name" value="C1_1"/>
    <property type="match status" value="1"/>
</dbReference>
<evidence type="ECO:0000256" key="4">
    <source>
        <dbReference type="PROSITE-ProRule" id="PRU00125"/>
    </source>
</evidence>
<evidence type="ECO:0000313" key="11">
    <source>
        <dbReference type="Proteomes" id="UP000002149"/>
    </source>
</evidence>
<evidence type="ECO:0000313" key="10">
    <source>
        <dbReference type="EMBL" id="AAW45581.2"/>
    </source>
</evidence>
<reference evidence="10 11" key="1">
    <citation type="journal article" date="2005" name="Science">
        <title>The genome of the basidiomycetous yeast and human pathogen Cryptococcus neoformans.</title>
        <authorList>
            <person name="Loftus B.J."/>
            <person name="Fung E."/>
            <person name="Roncaglia P."/>
            <person name="Rowley D."/>
            <person name="Amedeo P."/>
            <person name="Bruno D."/>
            <person name="Vamathevan J."/>
            <person name="Miranda M."/>
            <person name="Anderson I.J."/>
            <person name="Fraser J.A."/>
            <person name="Allen J.E."/>
            <person name="Bosdet I.E."/>
            <person name="Brent M.R."/>
            <person name="Chiu R."/>
            <person name="Doering T.L."/>
            <person name="Donlin M.J."/>
            <person name="D'Souza C.A."/>
            <person name="Fox D.S."/>
            <person name="Grinberg V."/>
            <person name="Fu J."/>
            <person name="Fukushima M."/>
            <person name="Haas B.J."/>
            <person name="Huang J.C."/>
            <person name="Janbon G."/>
            <person name="Jones S.J."/>
            <person name="Koo H.L."/>
            <person name="Krzywinski M.I."/>
            <person name="Kwon-Chung J.K."/>
            <person name="Lengeler K.B."/>
            <person name="Maiti R."/>
            <person name="Marra M.A."/>
            <person name="Marra R.E."/>
            <person name="Mathewson C.A."/>
            <person name="Mitchell T.G."/>
            <person name="Pertea M."/>
            <person name="Riggs F.R."/>
            <person name="Salzberg S.L."/>
            <person name="Schein J.E."/>
            <person name="Shvartsbeyn A."/>
            <person name="Shin H."/>
            <person name="Shumway M."/>
            <person name="Specht C.A."/>
            <person name="Suh B.B."/>
            <person name="Tenney A."/>
            <person name="Utterback T.R."/>
            <person name="Wickes B.L."/>
            <person name="Wortman J.R."/>
            <person name="Wye N.H."/>
            <person name="Kronstad J.W."/>
            <person name="Lodge J.K."/>
            <person name="Heitman J."/>
            <person name="Davis R.W."/>
            <person name="Fraser C.M."/>
            <person name="Hyman R.W."/>
        </authorList>
    </citation>
    <scope>NUCLEOTIDE SEQUENCE [LARGE SCALE GENOMIC DNA]</scope>
    <source>
        <strain evidence="11">JEC21 / ATCC MYA-565</strain>
    </source>
</reference>
<dbReference type="SMART" id="SM00324">
    <property type="entry name" value="RhoGAP"/>
    <property type="match status" value="1"/>
</dbReference>
<proteinExistence type="predicted"/>
<feature type="compositionally biased region" description="Polar residues" evidence="6">
    <location>
        <begin position="346"/>
        <end position="361"/>
    </location>
</feature>
<sequence length="1265" mass="137227">MSTLSQHSTAPLNTKKASTKPPSNILSPRVPSPTNVPSSVGSPNPQHHHHDHMHAHSPTGAKYPGLGISQGEGFPPMNGMDAKCGGCGLMIDQESGGVVVAFGSSLWHVDCFRCAKCKEKVSADTNLLLLSDGSPVCGNCSYQCFVCKQAITEEAIMTGDESYHAHCFTCRTCKRRIEELVFAKTSQGIYCMSCHNERVAKSRRHAEAKRQRQARREAKEREREEEEQRQKEEEARQAASSSGQAPPLNYLNAGHSTPSSMSLSHFAQKPQSRPHSPYTGVANAGNAFEDAERENESRRDLGVVDKHVNPRSASPAGRQLIEAQNMPLPASPSESNDGHQLKPCASSPQIRPSPHSVSQSGLGVPTSKAEKRRSISPGMTFNLDAQNSTFTEQRLGAYPPSPLRSSFTDGSGSASNEQRPVRSPTSPSPAPSGNHAFPFKDGSGSGAQLQQAQAQGTEQLSRSGSTGVANQPPARTSSLPEHLANRAKPDEHVCTEPHSSQPNSAELAPVGPSKAQLIGEARTPKLHTPDLPHMSFSLSDPDFAVILSNMDQSPQKIKTGEKVRPEVEIPSGESAPSSPPVSSPSLARSPTLDMLSTIESDPQSRSQPVALGRSRLLPNDPSPHMLNRRQASGDSCFSVKSRHGDGSFEKLVELLAGAKFREEESVNVDVAVLSGIVKEVEDLREAMVGLKNRYTGAKRSSQQYSEGLSVAGEEYDKERSKRTELEAEVSRLRAQLHSQTARLSVISGDEKRAEHMKRRSRDLASNLTGLERDISRLRAERDMKLAEVDELAERTPGAVLDPGSLAQSLSVRLESIRDQYATELESLSGQVENLEREISELRQIKEASLEESAALAAKNEDLAELNTQLTRQTEALQDTLSRVRPPTIFSKGKGHQLQNSPSLASLTGQGLQDVPEETVTARVVKVSKPEPIEAAPVKRFKWYKSSKGPDASNTPANISKPLALDVGKTRGGMTLGVAGLAMGGIGGGARPSTEFGMRDHAFQQHTMMRFTRCELCGEKMWGLQEVKCSSCGIVCHSKCAEKLPRGCTGTKGAVKDEPEGPLPPSMFGRPLVEQVSADKQSVPVIVTKCINAVEAVGMEYEGIYRKTGGSSQSKQITQLFERGDYDAFDLADVDAFNDISSVTSVLKTYFRSLPNPLFTHELHESFVTAATIRDTNNKRQAVLALLHELPKEHYNTLKALMLHLNRVTSYSGVNLMSSQNLGVVFGPTLMRSSDPNREFGDMAGKALSVQWLVDNAPSVFTLDRD</sequence>
<dbReference type="PROSITE" id="PS50238">
    <property type="entry name" value="RHOGAP"/>
    <property type="match status" value="1"/>
</dbReference>
<dbReference type="InterPro" id="IPR002219">
    <property type="entry name" value="PKC_DAG/PE"/>
</dbReference>
<dbReference type="PROSITE" id="PS00479">
    <property type="entry name" value="ZF_DAG_PE_1"/>
    <property type="match status" value="1"/>
</dbReference>
<feature type="domain" description="LIM zinc-binding" evidence="7">
    <location>
        <begin position="82"/>
        <end position="141"/>
    </location>
</feature>
<dbReference type="STRING" id="214684.Q5KB73"/>
<dbReference type="GO" id="GO:0005886">
    <property type="term" value="C:plasma membrane"/>
    <property type="evidence" value="ECO:0000318"/>
    <property type="project" value="GO_Central"/>
</dbReference>
<feature type="region of interest" description="Disordered" evidence="6">
    <location>
        <begin position="551"/>
        <end position="638"/>
    </location>
</feature>